<evidence type="ECO:0000313" key="2">
    <source>
        <dbReference type="Proteomes" id="UP001066276"/>
    </source>
</evidence>
<accession>A0AAV7TZ64</accession>
<comment type="caution">
    <text evidence="1">The sequence shown here is derived from an EMBL/GenBank/DDBJ whole genome shotgun (WGS) entry which is preliminary data.</text>
</comment>
<reference evidence="1" key="1">
    <citation type="journal article" date="2022" name="bioRxiv">
        <title>Sequencing and chromosome-scale assembly of the giantPleurodeles waltlgenome.</title>
        <authorList>
            <person name="Brown T."/>
            <person name="Elewa A."/>
            <person name="Iarovenko S."/>
            <person name="Subramanian E."/>
            <person name="Araus A.J."/>
            <person name="Petzold A."/>
            <person name="Susuki M."/>
            <person name="Suzuki K.-i.T."/>
            <person name="Hayashi T."/>
            <person name="Toyoda A."/>
            <person name="Oliveira C."/>
            <person name="Osipova E."/>
            <person name="Leigh N.D."/>
            <person name="Simon A."/>
            <person name="Yun M.H."/>
        </authorList>
    </citation>
    <scope>NUCLEOTIDE SEQUENCE</scope>
    <source>
        <strain evidence="1">20211129_DDA</strain>
        <tissue evidence="1">Liver</tissue>
    </source>
</reference>
<organism evidence="1 2">
    <name type="scientific">Pleurodeles waltl</name>
    <name type="common">Iberian ribbed newt</name>
    <dbReference type="NCBI Taxonomy" id="8319"/>
    <lineage>
        <taxon>Eukaryota</taxon>
        <taxon>Metazoa</taxon>
        <taxon>Chordata</taxon>
        <taxon>Craniata</taxon>
        <taxon>Vertebrata</taxon>
        <taxon>Euteleostomi</taxon>
        <taxon>Amphibia</taxon>
        <taxon>Batrachia</taxon>
        <taxon>Caudata</taxon>
        <taxon>Salamandroidea</taxon>
        <taxon>Salamandridae</taxon>
        <taxon>Pleurodelinae</taxon>
        <taxon>Pleurodeles</taxon>
    </lineage>
</organism>
<keyword evidence="2" id="KW-1185">Reference proteome</keyword>
<dbReference type="EMBL" id="JANPWB010000006">
    <property type="protein sequence ID" value="KAJ1182050.1"/>
    <property type="molecule type" value="Genomic_DNA"/>
</dbReference>
<evidence type="ECO:0000313" key="1">
    <source>
        <dbReference type="EMBL" id="KAJ1182050.1"/>
    </source>
</evidence>
<dbReference type="Proteomes" id="UP001066276">
    <property type="component" value="Chromosome 3_2"/>
</dbReference>
<dbReference type="AlphaFoldDB" id="A0AAV7TZ64"/>
<protein>
    <submittedName>
        <fullName evidence="1">Uncharacterized protein</fullName>
    </submittedName>
</protein>
<name>A0AAV7TZ64_PLEWA</name>
<sequence length="102" mass="11396">MLVAVGMVVPDRQHFKVGEGGVLRLTPVEYRQEKKGTMPRSVKEEYCGWLQWSTGKRKKEQCQAMQAIVCTMPNLCKAGVSLSNSNNTPFERIKGRAGPTKI</sequence>
<gene>
    <name evidence="1" type="ORF">NDU88_007246</name>
</gene>
<proteinExistence type="predicted"/>